<evidence type="ECO:0000256" key="1">
    <source>
        <dbReference type="SAM" id="MobiDB-lite"/>
    </source>
</evidence>
<evidence type="ECO:0000313" key="2">
    <source>
        <dbReference type="EMBL" id="CAB1419918.1"/>
    </source>
</evidence>
<gene>
    <name evidence="2" type="ORF">PLEPLA_LOCUS7769</name>
</gene>
<comment type="caution">
    <text evidence="2">The sequence shown here is derived from an EMBL/GenBank/DDBJ whole genome shotgun (WGS) entry which is preliminary data.</text>
</comment>
<feature type="region of interest" description="Disordered" evidence="1">
    <location>
        <begin position="88"/>
        <end position="155"/>
    </location>
</feature>
<sequence length="155" mass="17224">MIPGDFIFANTSNTSSSRKQKAVCVTSAMLYIPGALEPHTSWSIHLLAFIPSSWSPQYKDPDCVRKPLTNHYILNSKGVPTLPVRVARGGSKNQNREQGLEWTVLSPTHVSESRGRSSRVQPNTASLSQRIPGGESWRHMERRESSRDFSTADSS</sequence>
<feature type="compositionally biased region" description="Basic and acidic residues" evidence="1">
    <location>
        <begin position="136"/>
        <end position="147"/>
    </location>
</feature>
<proteinExistence type="predicted"/>
<organism evidence="2 3">
    <name type="scientific">Pleuronectes platessa</name>
    <name type="common">European plaice</name>
    <dbReference type="NCBI Taxonomy" id="8262"/>
    <lineage>
        <taxon>Eukaryota</taxon>
        <taxon>Metazoa</taxon>
        <taxon>Chordata</taxon>
        <taxon>Craniata</taxon>
        <taxon>Vertebrata</taxon>
        <taxon>Euteleostomi</taxon>
        <taxon>Actinopterygii</taxon>
        <taxon>Neopterygii</taxon>
        <taxon>Teleostei</taxon>
        <taxon>Neoteleostei</taxon>
        <taxon>Acanthomorphata</taxon>
        <taxon>Carangaria</taxon>
        <taxon>Pleuronectiformes</taxon>
        <taxon>Pleuronectoidei</taxon>
        <taxon>Pleuronectidae</taxon>
        <taxon>Pleuronectes</taxon>
    </lineage>
</organism>
<keyword evidence="3" id="KW-1185">Reference proteome</keyword>
<dbReference type="Proteomes" id="UP001153269">
    <property type="component" value="Unassembled WGS sequence"/>
</dbReference>
<name>A0A9N7TWJ6_PLEPL</name>
<dbReference type="AlphaFoldDB" id="A0A9N7TWJ6"/>
<accession>A0A9N7TWJ6</accession>
<reference evidence="2" key="1">
    <citation type="submission" date="2020-03" db="EMBL/GenBank/DDBJ databases">
        <authorList>
            <person name="Weist P."/>
        </authorList>
    </citation>
    <scope>NUCLEOTIDE SEQUENCE</scope>
</reference>
<feature type="compositionally biased region" description="Polar residues" evidence="1">
    <location>
        <begin position="118"/>
        <end position="129"/>
    </location>
</feature>
<evidence type="ECO:0000313" key="3">
    <source>
        <dbReference type="Proteomes" id="UP001153269"/>
    </source>
</evidence>
<dbReference type="EMBL" id="CADEAL010000421">
    <property type="protein sequence ID" value="CAB1419918.1"/>
    <property type="molecule type" value="Genomic_DNA"/>
</dbReference>
<protein>
    <submittedName>
        <fullName evidence="2">Uncharacterized protein</fullName>
    </submittedName>
</protein>